<dbReference type="GO" id="GO:1902936">
    <property type="term" value="F:phosphatidylinositol bisphosphate binding"/>
    <property type="evidence" value="ECO:0007669"/>
    <property type="project" value="TreeGrafter"/>
</dbReference>
<sequence>MPMNFANVGLEYMKRKELKEEHVQYLQVWLQKQPHIPEMQELEIIFFLHSCKYNMEVTKATIDNYYTLRALSPELFGKRDPVSMKDVLRNYVIAPLPTLANDGSQIILSKLKTANPDHYALEDYVKYIDMVLQVTMYEKGTFNGLIIVFDATGYTLSHLTKVTIPSMRKFFVYLQEAIPVQLTELHIFNFGTVMEKFKLLAKPFLKKELLDLLHTHGHSISEFYKTLPKEDLPKEYGGSGESLISLHEQTLKKVVSNMDFIEELEKKISDESKRLQKSSRVNDLFGMEGSFKKLDID</sequence>
<dbReference type="GO" id="GO:0016020">
    <property type="term" value="C:membrane"/>
    <property type="evidence" value="ECO:0007669"/>
    <property type="project" value="TreeGrafter"/>
</dbReference>
<dbReference type="SUPFAM" id="SSF52087">
    <property type="entry name" value="CRAL/TRIO domain"/>
    <property type="match status" value="1"/>
</dbReference>
<dbReference type="InterPro" id="IPR001251">
    <property type="entry name" value="CRAL-TRIO_dom"/>
</dbReference>
<dbReference type="SUPFAM" id="SSF46938">
    <property type="entry name" value="CRAL/TRIO N-terminal domain"/>
    <property type="match status" value="1"/>
</dbReference>
<dbReference type="EMBL" id="JAVRBK010000010">
    <property type="protein sequence ID" value="KAK5638639.1"/>
    <property type="molecule type" value="Genomic_DNA"/>
</dbReference>
<evidence type="ECO:0000313" key="2">
    <source>
        <dbReference type="EMBL" id="KAK5638639.1"/>
    </source>
</evidence>
<dbReference type="PANTHER" id="PTHR10174:SF213">
    <property type="entry name" value="CRAL-TRIO DOMAIN-CONTAINING PROTEIN"/>
    <property type="match status" value="1"/>
</dbReference>
<name>A0AAN7V7A2_9COLE</name>
<dbReference type="Gene3D" id="3.40.525.10">
    <property type="entry name" value="CRAL-TRIO lipid binding domain"/>
    <property type="match status" value="1"/>
</dbReference>
<proteinExistence type="predicted"/>
<dbReference type="PRINTS" id="PR00180">
    <property type="entry name" value="CRETINALDHBP"/>
</dbReference>
<dbReference type="CDD" id="cd00170">
    <property type="entry name" value="SEC14"/>
    <property type="match status" value="1"/>
</dbReference>
<dbReference type="PROSITE" id="PS50191">
    <property type="entry name" value="CRAL_TRIO"/>
    <property type="match status" value="1"/>
</dbReference>
<organism evidence="2 3">
    <name type="scientific">Pyrocoelia pectoralis</name>
    <dbReference type="NCBI Taxonomy" id="417401"/>
    <lineage>
        <taxon>Eukaryota</taxon>
        <taxon>Metazoa</taxon>
        <taxon>Ecdysozoa</taxon>
        <taxon>Arthropoda</taxon>
        <taxon>Hexapoda</taxon>
        <taxon>Insecta</taxon>
        <taxon>Pterygota</taxon>
        <taxon>Neoptera</taxon>
        <taxon>Endopterygota</taxon>
        <taxon>Coleoptera</taxon>
        <taxon>Polyphaga</taxon>
        <taxon>Elateriformia</taxon>
        <taxon>Elateroidea</taxon>
        <taxon>Lampyridae</taxon>
        <taxon>Lampyrinae</taxon>
        <taxon>Pyrocoelia</taxon>
    </lineage>
</organism>
<feature type="domain" description="CRAL-TRIO" evidence="1">
    <location>
        <begin position="84"/>
        <end position="244"/>
    </location>
</feature>
<keyword evidence="3" id="KW-1185">Reference proteome</keyword>
<protein>
    <recommendedName>
        <fullName evidence="1">CRAL-TRIO domain-containing protein</fullName>
    </recommendedName>
</protein>
<dbReference type="Proteomes" id="UP001329430">
    <property type="component" value="Chromosome 10"/>
</dbReference>
<reference evidence="2 3" key="1">
    <citation type="journal article" date="2024" name="Insects">
        <title>An Improved Chromosome-Level Genome Assembly of the Firefly Pyrocoelia pectoralis.</title>
        <authorList>
            <person name="Fu X."/>
            <person name="Meyer-Rochow V.B."/>
            <person name="Ballantyne L."/>
            <person name="Zhu X."/>
        </authorList>
    </citation>
    <scope>NUCLEOTIDE SEQUENCE [LARGE SCALE GENOMIC DNA]</scope>
    <source>
        <strain evidence="2">XCY_ONT2</strain>
    </source>
</reference>
<accession>A0AAN7V7A2</accession>
<dbReference type="PANTHER" id="PTHR10174">
    <property type="entry name" value="ALPHA-TOCOPHEROL TRANSFER PROTEIN-RELATED"/>
    <property type="match status" value="1"/>
</dbReference>
<dbReference type="Pfam" id="PF00650">
    <property type="entry name" value="CRAL_TRIO"/>
    <property type="match status" value="1"/>
</dbReference>
<dbReference type="AlphaFoldDB" id="A0AAN7V7A2"/>
<dbReference type="InterPro" id="IPR036273">
    <property type="entry name" value="CRAL/TRIO_N_dom_sf"/>
</dbReference>
<evidence type="ECO:0000259" key="1">
    <source>
        <dbReference type="PROSITE" id="PS50191"/>
    </source>
</evidence>
<comment type="caution">
    <text evidence="2">The sequence shown here is derived from an EMBL/GenBank/DDBJ whole genome shotgun (WGS) entry which is preliminary data.</text>
</comment>
<dbReference type="InterPro" id="IPR036865">
    <property type="entry name" value="CRAL-TRIO_dom_sf"/>
</dbReference>
<gene>
    <name evidence="2" type="ORF">RI129_012934</name>
</gene>
<evidence type="ECO:0000313" key="3">
    <source>
        <dbReference type="Proteomes" id="UP001329430"/>
    </source>
</evidence>
<dbReference type="SMART" id="SM00516">
    <property type="entry name" value="SEC14"/>
    <property type="match status" value="1"/>
</dbReference>